<proteinExistence type="predicted"/>
<protein>
    <submittedName>
        <fullName evidence="1">Uncharacterized protein</fullName>
    </submittedName>
</protein>
<name>A0A0F9HM71_9ZZZZ</name>
<gene>
    <name evidence="1" type="ORF">LCGC14_1766020</name>
</gene>
<feature type="non-terminal residue" evidence="1">
    <location>
        <position position="1"/>
    </location>
</feature>
<dbReference type="EMBL" id="LAZR01016494">
    <property type="protein sequence ID" value="KKM04262.1"/>
    <property type="molecule type" value="Genomic_DNA"/>
</dbReference>
<dbReference type="AlphaFoldDB" id="A0A0F9HM71"/>
<organism evidence="1">
    <name type="scientific">marine sediment metagenome</name>
    <dbReference type="NCBI Taxonomy" id="412755"/>
    <lineage>
        <taxon>unclassified sequences</taxon>
        <taxon>metagenomes</taxon>
        <taxon>ecological metagenomes</taxon>
    </lineage>
</organism>
<comment type="caution">
    <text evidence="1">The sequence shown here is derived from an EMBL/GenBank/DDBJ whole genome shotgun (WGS) entry which is preliminary data.</text>
</comment>
<reference evidence="1" key="1">
    <citation type="journal article" date="2015" name="Nature">
        <title>Complex archaea that bridge the gap between prokaryotes and eukaryotes.</title>
        <authorList>
            <person name="Spang A."/>
            <person name="Saw J.H."/>
            <person name="Jorgensen S.L."/>
            <person name="Zaremba-Niedzwiedzka K."/>
            <person name="Martijn J."/>
            <person name="Lind A.E."/>
            <person name="van Eijk R."/>
            <person name="Schleper C."/>
            <person name="Guy L."/>
            <person name="Ettema T.J."/>
        </authorList>
    </citation>
    <scope>NUCLEOTIDE SEQUENCE</scope>
</reference>
<evidence type="ECO:0000313" key="1">
    <source>
        <dbReference type="EMBL" id="KKM04262.1"/>
    </source>
</evidence>
<accession>A0A0F9HM71</accession>
<sequence length="24" mass="3080">YSYNRNNNRLEHADWVDLKKLFRK</sequence>